<name>A0ABP7SB48_9ACTN</name>
<dbReference type="PANTHER" id="PTHR11941:SF169">
    <property type="entry name" value="(7AS)-7A-METHYL-1,5-DIOXO-2,3,5,6,7,7A-HEXAHYDRO-1H-INDENE-CARBOXYL-COA HYDROLASE"/>
    <property type="match status" value="1"/>
</dbReference>
<dbReference type="SUPFAM" id="SSF52096">
    <property type="entry name" value="ClpP/crotonase"/>
    <property type="match status" value="1"/>
</dbReference>
<proteinExistence type="inferred from homology"/>
<organism evidence="5 6">
    <name type="scientific">Streptomyces plumbiresistens</name>
    <dbReference type="NCBI Taxonomy" id="511811"/>
    <lineage>
        <taxon>Bacteria</taxon>
        <taxon>Bacillati</taxon>
        <taxon>Actinomycetota</taxon>
        <taxon>Actinomycetes</taxon>
        <taxon>Kitasatosporales</taxon>
        <taxon>Streptomycetaceae</taxon>
        <taxon>Streptomyces</taxon>
    </lineage>
</organism>
<evidence type="ECO:0000256" key="3">
    <source>
        <dbReference type="ARBA" id="ARBA00023239"/>
    </source>
</evidence>
<dbReference type="Gene3D" id="1.10.12.10">
    <property type="entry name" value="Lyase 2-enoyl-coa Hydratase, Chain A, domain 2"/>
    <property type="match status" value="1"/>
</dbReference>
<evidence type="ECO:0000256" key="1">
    <source>
        <dbReference type="ARBA" id="ARBA00005254"/>
    </source>
</evidence>
<dbReference type="Proteomes" id="UP001500456">
    <property type="component" value="Unassembled WGS sequence"/>
</dbReference>
<dbReference type="RefSeq" id="WP_345567126.1">
    <property type="nucleotide sequence ID" value="NZ_BAAAZX010000017.1"/>
</dbReference>
<dbReference type="InterPro" id="IPR014748">
    <property type="entry name" value="Enoyl-CoA_hydra_C"/>
</dbReference>
<dbReference type="CDD" id="cd06558">
    <property type="entry name" value="crotonase-like"/>
    <property type="match status" value="1"/>
</dbReference>
<comment type="caution">
    <text evidence="5">The sequence shown here is derived from an EMBL/GenBank/DDBJ whole genome shotgun (WGS) entry which is preliminary data.</text>
</comment>
<dbReference type="EMBL" id="BAAAZX010000017">
    <property type="protein sequence ID" value="GAA4009080.1"/>
    <property type="molecule type" value="Genomic_DNA"/>
</dbReference>
<keyword evidence="6" id="KW-1185">Reference proteome</keyword>
<accession>A0ABP7SB48</accession>
<reference evidence="6" key="1">
    <citation type="journal article" date="2019" name="Int. J. Syst. Evol. Microbiol.">
        <title>The Global Catalogue of Microorganisms (GCM) 10K type strain sequencing project: providing services to taxonomists for standard genome sequencing and annotation.</title>
        <authorList>
            <consortium name="The Broad Institute Genomics Platform"/>
            <consortium name="The Broad Institute Genome Sequencing Center for Infectious Disease"/>
            <person name="Wu L."/>
            <person name="Ma J."/>
        </authorList>
    </citation>
    <scope>NUCLEOTIDE SEQUENCE [LARGE SCALE GENOMIC DNA]</scope>
    <source>
        <strain evidence="6">JCM 16924</strain>
    </source>
</reference>
<evidence type="ECO:0000313" key="5">
    <source>
        <dbReference type="EMBL" id="GAA4009080.1"/>
    </source>
</evidence>
<sequence>MSDEVVVERHGAVQVITINRPEAKNALNGAVAAGVAAAVDELDESDDLRVGVLTGKGGTFSAGMDLKAWLRGDSPLIQGRGVCGITITPPRKPLIGAVEGWALAGGFELLLACDLVVAARTARFGVPEVTRSLVAAGGAALLLPRRVPFAVALELLLTGEPFGAERAAEAGLVNRLTGEGGALRGALDLARTIAANGPLAVAATKRIARSSADWTLDEGWARQTEITDPVFASQDAKEGARAFAEKRAPVWKGR</sequence>
<comment type="similarity">
    <text evidence="1 4">Belongs to the enoyl-CoA hydratase/isomerase family.</text>
</comment>
<evidence type="ECO:0000313" key="6">
    <source>
        <dbReference type="Proteomes" id="UP001500456"/>
    </source>
</evidence>
<dbReference type="PROSITE" id="PS00166">
    <property type="entry name" value="ENOYL_COA_HYDRATASE"/>
    <property type="match status" value="1"/>
</dbReference>
<dbReference type="Pfam" id="PF00378">
    <property type="entry name" value="ECH_1"/>
    <property type="match status" value="1"/>
</dbReference>
<keyword evidence="2" id="KW-0443">Lipid metabolism</keyword>
<dbReference type="InterPro" id="IPR018376">
    <property type="entry name" value="Enoyl-CoA_hyd/isom_CS"/>
</dbReference>
<dbReference type="Gene3D" id="3.90.226.10">
    <property type="entry name" value="2-enoyl-CoA Hydratase, Chain A, domain 1"/>
    <property type="match status" value="1"/>
</dbReference>
<gene>
    <name evidence="5" type="ORF">GCM10022232_57280</name>
</gene>
<dbReference type="PANTHER" id="PTHR11941">
    <property type="entry name" value="ENOYL-COA HYDRATASE-RELATED"/>
    <property type="match status" value="1"/>
</dbReference>
<dbReference type="InterPro" id="IPR001753">
    <property type="entry name" value="Enoyl-CoA_hydra/iso"/>
</dbReference>
<dbReference type="InterPro" id="IPR029045">
    <property type="entry name" value="ClpP/crotonase-like_dom_sf"/>
</dbReference>
<dbReference type="NCBIfam" id="NF006100">
    <property type="entry name" value="PRK08252.1"/>
    <property type="match status" value="1"/>
</dbReference>
<protein>
    <submittedName>
        <fullName evidence="5">Crotonase/enoyl-CoA hydratase family protein</fullName>
    </submittedName>
</protein>
<evidence type="ECO:0000256" key="2">
    <source>
        <dbReference type="ARBA" id="ARBA00023098"/>
    </source>
</evidence>
<evidence type="ECO:0000256" key="4">
    <source>
        <dbReference type="RuleBase" id="RU003707"/>
    </source>
</evidence>
<keyword evidence="3" id="KW-0456">Lyase</keyword>